<dbReference type="GeneID" id="43348063"/>
<evidence type="ECO:0000313" key="6">
    <source>
        <dbReference type="EMBL" id="EGG56834.1"/>
    </source>
</evidence>
<gene>
    <name evidence="6" type="ORF">HMPREF9439_00560</name>
</gene>
<comment type="similarity">
    <text evidence="1">Belongs to the LysR transcriptional regulatory family.</text>
</comment>
<dbReference type="SUPFAM" id="SSF46785">
    <property type="entry name" value="Winged helix' DNA-binding domain"/>
    <property type="match status" value="1"/>
</dbReference>
<dbReference type="Proteomes" id="UP000005156">
    <property type="component" value="Unassembled WGS sequence"/>
</dbReference>
<evidence type="ECO:0000259" key="5">
    <source>
        <dbReference type="PROSITE" id="PS50931"/>
    </source>
</evidence>
<reference evidence="6 7" key="1">
    <citation type="submission" date="2011-02" db="EMBL/GenBank/DDBJ databases">
        <authorList>
            <person name="Weinstock G."/>
            <person name="Sodergren E."/>
            <person name="Clifton S."/>
            <person name="Fulton L."/>
            <person name="Fulton B."/>
            <person name="Courtney L."/>
            <person name="Fronick C."/>
            <person name="Harrison M."/>
            <person name="Strong C."/>
            <person name="Farmer C."/>
            <person name="Delahaunty K."/>
            <person name="Markovic C."/>
            <person name="Hall O."/>
            <person name="Minx P."/>
            <person name="Tomlinson C."/>
            <person name="Mitreva M."/>
            <person name="Hou S."/>
            <person name="Chen J."/>
            <person name="Wollam A."/>
            <person name="Pepin K.H."/>
            <person name="Johnson M."/>
            <person name="Bhonagiri V."/>
            <person name="Zhang X."/>
            <person name="Suruliraj S."/>
            <person name="Warren W."/>
            <person name="Chinwalla A."/>
            <person name="Mardis E.R."/>
            <person name="Wilson R.K."/>
        </authorList>
    </citation>
    <scope>NUCLEOTIDE SEQUENCE [LARGE SCALE GENOMIC DNA]</scope>
    <source>
        <strain evidence="6 7">YIT 11859</strain>
    </source>
</reference>
<accession>F3QI13</accession>
<dbReference type="GO" id="GO:0000976">
    <property type="term" value="F:transcription cis-regulatory region binding"/>
    <property type="evidence" value="ECO:0007669"/>
    <property type="project" value="TreeGrafter"/>
</dbReference>
<proteinExistence type="inferred from homology"/>
<dbReference type="Pfam" id="PF00126">
    <property type="entry name" value="HTH_1"/>
    <property type="match status" value="1"/>
</dbReference>
<evidence type="ECO:0000256" key="1">
    <source>
        <dbReference type="ARBA" id="ARBA00009437"/>
    </source>
</evidence>
<keyword evidence="7" id="KW-1185">Reference proteome</keyword>
<dbReference type="Gene3D" id="1.10.10.10">
    <property type="entry name" value="Winged helix-like DNA-binding domain superfamily/Winged helix DNA-binding domain"/>
    <property type="match status" value="1"/>
</dbReference>
<dbReference type="eggNOG" id="COG0583">
    <property type="taxonomic scope" value="Bacteria"/>
</dbReference>
<evidence type="ECO:0000256" key="3">
    <source>
        <dbReference type="ARBA" id="ARBA00023125"/>
    </source>
</evidence>
<dbReference type="InterPro" id="IPR036388">
    <property type="entry name" value="WH-like_DNA-bd_sf"/>
</dbReference>
<organism evidence="6 7">
    <name type="scientific">Parasutterella excrementihominis YIT 11859</name>
    <dbReference type="NCBI Taxonomy" id="762966"/>
    <lineage>
        <taxon>Bacteria</taxon>
        <taxon>Pseudomonadati</taxon>
        <taxon>Pseudomonadota</taxon>
        <taxon>Betaproteobacteria</taxon>
        <taxon>Burkholderiales</taxon>
        <taxon>Sutterellaceae</taxon>
        <taxon>Parasutterella</taxon>
    </lineage>
</organism>
<name>F3QI13_9BURK</name>
<dbReference type="HOGENOM" id="CLU_854854_0_0_4"/>
<dbReference type="PANTHER" id="PTHR30126:SF40">
    <property type="entry name" value="HTH-TYPE TRANSCRIPTIONAL REGULATOR GLTR"/>
    <property type="match status" value="1"/>
</dbReference>
<dbReference type="EMBL" id="AFBP01000013">
    <property type="protein sequence ID" value="EGG56834.1"/>
    <property type="molecule type" value="Genomic_DNA"/>
</dbReference>
<evidence type="ECO:0000256" key="2">
    <source>
        <dbReference type="ARBA" id="ARBA00023015"/>
    </source>
</evidence>
<comment type="caution">
    <text evidence="6">The sequence shown here is derived from an EMBL/GenBank/DDBJ whole genome shotgun (WGS) entry which is preliminary data.</text>
</comment>
<evidence type="ECO:0000313" key="7">
    <source>
        <dbReference type="Proteomes" id="UP000005156"/>
    </source>
</evidence>
<keyword evidence="2" id="KW-0805">Transcription regulation</keyword>
<dbReference type="CDD" id="cd05466">
    <property type="entry name" value="PBP2_LTTR_substrate"/>
    <property type="match status" value="1"/>
</dbReference>
<dbReference type="RefSeq" id="WP_008863594.1">
    <property type="nucleotide sequence ID" value="NZ_GL883686.1"/>
</dbReference>
<evidence type="ECO:0000256" key="4">
    <source>
        <dbReference type="ARBA" id="ARBA00023163"/>
    </source>
</evidence>
<dbReference type="OrthoDB" id="6113677at2"/>
<dbReference type="Pfam" id="PF03466">
    <property type="entry name" value="LysR_substrate"/>
    <property type="match status" value="1"/>
</dbReference>
<dbReference type="PANTHER" id="PTHR30126">
    <property type="entry name" value="HTH-TYPE TRANSCRIPTIONAL REGULATOR"/>
    <property type="match status" value="1"/>
</dbReference>
<dbReference type="AlphaFoldDB" id="F3QI13"/>
<dbReference type="GO" id="GO:0003700">
    <property type="term" value="F:DNA-binding transcription factor activity"/>
    <property type="evidence" value="ECO:0007669"/>
    <property type="project" value="InterPro"/>
</dbReference>
<dbReference type="InterPro" id="IPR036390">
    <property type="entry name" value="WH_DNA-bd_sf"/>
</dbReference>
<feature type="domain" description="HTH lysR-type" evidence="5">
    <location>
        <begin position="14"/>
        <end position="66"/>
    </location>
</feature>
<dbReference type="PROSITE" id="PS50931">
    <property type="entry name" value="HTH_LYSR"/>
    <property type="match status" value="1"/>
</dbReference>
<dbReference type="InterPro" id="IPR005119">
    <property type="entry name" value="LysR_subst-bd"/>
</dbReference>
<keyword evidence="4" id="KW-0804">Transcription</keyword>
<dbReference type="Gene3D" id="3.40.190.10">
    <property type="entry name" value="Periplasmic binding protein-like II"/>
    <property type="match status" value="2"/>
</dbReference>
<keyword evidence="3" id="KW-0238">DNA-binding</keyword>
<protein>
    <submittedName>
        <fullName evidence="6">LysR substrate binding domain protein</fullName>
    </submittedName>
</protein>
<dbReference type="SUPFAM" id="SSF53850">
    <property type="entry name" value="Periplasmic binding protein-like II"/>
    <property type="match status" value="1"/>
</dbReference>
<sequence length="325" mass="36896">MTDLTSFSPLDKGLENFLLLSQLGSFSKVAEYKGQTQPAITKSIKQLEIQLGLQLIDNSQRPVKFTFAGIKLQSALRDYSSQISLAIDEIKDIDSVRQTYRLGFIDSAACLLSTCTCEKLSKVSSGLTIITGPSNLLLRRLLENQLDYIVVSDSFGEENRVLRRPLLEEKWMIALPPQLSGIQVLNWQSVIFSGIPFIHSPDQSGDGRFIEKLLSILPYRLPNYLSTNSNEVLISLIMAGKGWSIVKPTTIAQTGHRLSREQLRHLPETEEITSSRFWLMTRKGENPSLSTNRLSRIFKDCLKEWRDNTFTKFYKDTPRITIFEN</sequence>
<dbReference type="InterPro" id="IPR000847">
    <property type="entry name" value="LysR_HTH_N"/>
</dbReference>